<reference evidence="1" key="1">
    <citation type="journal article" date="2012" name="PLoS ONE">
        <title>Gene sets for utilization of primary and secondary nutrition supplies in the distal gut of endangered iberian lynx.</title>
        <authorList>
            <person name="Alcaide M."/>
            <person name="Messina E."/>
            <person name="Richter M."/>
            <person name="Bargiela R."/>
            <person name="Peplies J."/>
            <person name="Huws S.A."/>
            <person name="Newbold C.J."/>
            <person name="Golyshin P.N."/>
            <person name="Simon M.A."/>
            <person name="Lopez G."/>
            <person name="Yakimov M.M."/>
            <person name="Ferrer M."/>
        </authorList>
    </citation>
    <scope>NUCLEOTIDE SEQUENCE</scope>
</reference>
<proteinExistence type="predicted"/>
<dbReference type="EMBL" id="AMCI01008315">
    <property type="protein sequence ID" value="EJW91233.1"/>
    <property type="molecule type" value="Genomic_DNA"/>
</dbReference>
<dbReference type="AlphaFoldDB" id="J9F9W0"/>
<protein>
    <submittedName>
        <fullName evidence="1">Uncharacterized protein</fullName>
    </submittedName>
</protein>
<accession>J9F9W0</accession>
<gene>
    <name evidence="1" type="ORF">EVA_20661</name>
</gene>
<evidence type="ECO:0000313" key="1">
    <source>
        <dbReference type="EMBL" id="EJW91233.1"/>
    </source>
</evidence>
<name>J9F9W0_9ZZZZ</name>
<comment type="caution">
    <text evidence="1">The sequence shown here is derived from an EMBL/GenBank/DDBJ whole genome shotgun (WGS) entry which is preliminary data.</text>
</comment>
<organism evidence="1">
    <name type="scientific">gut metagenome</name>
    <dbReference type="NCBI Taxonomy" id="749906"/>
    <lineage>
        <taxon>unclassified sequences</taxon>
        <taxon>metagenomes</taxon>
        <taxon>organismal metagenomes</taxon>
    </lineage>
</organism>
<sequence length="37" mass="4223">MVLRSVKKSDLADVSTQFFSLHSSSLLISFRKNRPLN</sequence>